<organism evidence="2 3">
    <name type="scientific">Advenella mandrilli</name>
    <dbReference type="NCBI Taxonomy" id="2800330"/>
    <lineage>
        <taxon>Bacteria</taxon>
        <taxon>Pseudomonadati</taxon>
        <taxon>Pseudomonadota</taxon>
        <taxon>Betaproteobacteria</taxon>
        <taxon>Burkholderiales</taxon>
        <taxon>Alcaligenaceae</taxon>
    </lineage>
</organism>
<dbReference type="Proteomes" id="UP000635316">
    <property type="component" value="Unassembled WGS sequence"/>
</dbReference>
<evidence type="ECO:0000313" key="3">
    <source>
        <dbReference type="Proteomes" id="UP000635316"/>
    </source>
</evidence>
<proteinExistence type="predicted"/>
<gene>
    <name evidence="2" type="ORF">JHL22_03230</name>
</gene>
<evidence type="ECO:0000313" key="2">
    <source>
        <dbReference type="EMBL" id="MBK1780222.1"/>
    </source>
</evidence>
<keyword evidence="3" id="KW-1185">Reference proteome</keyword>
<dbReference type="Gene3D" id="3.30.70.100">
    <property type="match status" value="1"/>
</dbReference>
<dbReference type="RefSeq" id="WP_200233758.1">
    <property type="nucleotide sequence ID" value="NZ_JAENGP010000003.1"/>
</dbReference>
<dbReference type="InterPro" id="IPR011008">
    <property type="entry name" value="Dimeric_a/b-barrel"/>
</dbReference>
<comment type="caution">
    <text evidence="2">The sequence shown here is derived from an EMBL/GenBank/DDBJ whole genome shotgun (WGS) entry which is preliminary data.</text>
</comment>
<name>A0ABS1EEI9_9BURK</name>
<dbReference type="Pfam" id="PF07045">
    <property type="entry name" value="DUF1330"/>
    <property type="match status" value="1"/>
</dbReference>
<dbReference type="PANTHER" id="PTHR41521">
    <property type="match status" value="1"/>
</dbReference>
<evidence type="ECO:0000259" key="1">
    <source>
        <dbReference type="Pfam" id="PF07045"/>
    </source>
</evidence>
<sequence length="95" mass="10915">MAALMIVVTKVLKSEGWEPYQSRVGECFASYGGKYVVKRETPIVLEGRFDKERLTVFEFPSLQAIQDLWDSDEYREIRKLRDGLGELDVLAVQTV</sequence>
<reference evidence="2 3" key="1">
    <citation type="submission" date="2020-12" db="EMBL/GenBank/DDBJ databases">
        <authorList>
            <person name="Lu T."/>
            <person name="Wang Q."/>
            <person name="Han X."/>
        </authorList>
    </citation>
    <scope>NUCLEOTIDE SEQUENCE [LARGE SCALE GENOMIC DNA]</scope>
    <source>
        <strain evidence="2 3">WQ 585</strain>
    </source>
</reference>
<accession>A0ABS1EEI9</accession>
<dbReference type="SUPFAM" id="SSF54909">
    <property type="entry name" value="Dimeric alpha+beta barrel"/>
    <property type="match status" value="1"/>
</dbReference>
<dbReference type="EMBL" id="JAENGP010000003">
    <property type="protein sequence ID" value="MBK1780222.1"/>
    <property type="molecule type" value="Genomic_DNA"/>
</dbReference>
<feature type="domain" description="DUF1330" evidence="1">
    <location>
        <begin position="3"/>
        <end position="94"/>
    </location>
</feature>
<dbReference type="PANTHER" id="PTHR41521:SF4">
    <property type="entry name" value="BLR0684 PROTEIN"/>
    <property type="match status" value="1"/>
</dbReference>
<dbReference type="InterPro" id="IPR010753">
    <property type="entry name" value="DUF1330"/>
</dbReference>
<protein>
    <submittedName>
        <fullName evidence="2">DUF1330 domain-containing protein</fullName>
    </submittedName>
</protein>